<name>A0A2H0VAB0_9BACT</name>
<organism evidence="2 3">
    <name type="scientific">Candidatus Falkowbacteria bacterium CG10_big_fil_rev_8_21_14_0_10_37_18</name>
    <dbReference type="NCBI Taxonomy" id="1974562"/>
    <lineage>
        <taxon>Bacteria</taxon>
        <taxon>Candidatus Falkowiibacteriota</taxon>
    </lineage>
</organism>
<keyword evidence="1" id="KW-1133">Transmembrane helix</keyword>
<evidence type="ECO:0000313" key="2">
    <source>
        <dbReference type="EMBL" id="PIR95260.1"/>
    </source>
</evidence>
<evidence type="ECO:0000256" key="1">
    <source>
        <dbReference type="SAM" id="Phobius"/>
    </source>
</evidence>
<comment type="caution">
    <text evidence="2">The sequence shown here is derived from an EMBL/GenBank/DDBJ whole genome shotgun (WGS) entry which is preliminary data.</text>
</comment>
<gene>
    <name evidence="2" type="ORF">COT93_03340</name>
</gene>
<reference evidence="3" key="1">
    <citation type="submission" date="2017-09" db="EMBL/GenBank/DDBJ databases">
        <title>Depth-based differentiation of microbial function through sediment-hosted aquifers and enrichment of novel symbionts in the deep terrestrial subsurface.</title>
        <authorList>
            <person name="Probst A.J."/>
            <person name="Ladd B."/>
            <person name="Jarett J.K."/>
            <person name="Geller-Mcgrath D.E."/>
            <person name="Sieber C.M.K."/>
            <person name="Emerson J.B."/>
            <person name="Anantharaman K."/>
            <person name="Thomas B.C."/>
            <person name="Malmstrom R."/>
            <person name="Stieglmeier M."/>
            <person name="Klingl A."/>
            <person name="Woyke T."/>
            <person name="Ryan C.M."/>
            <person name="Banfield J.F."/>
        </authorList>
    </citation>
    <scope>NUCLEOTIDE SEQUENCE [LARGE SCALE GENOMIC DNA]</scope>
</reference>
<sequence>MNHLFTLSYWFDLQPESLTPLGQQIFIGFLVLLVILAVISFAIKIRKGIYRGFFKRLYAFSLTNIAVGLLIFFLNYESVPFLAARFWIAIWFLAMLARLIFMFITLRITSVHKKEREQEEERKKYLP</sequence>
<feature type="transmembrane region" description="Helical" evidence="1">
    <location>
        <begin position="57"/>
        <end position="74"/>
    </location>
</feature>
<proteinExistence type="predicted"/>
<feature type="transmembrane region" description="Helical" evidence="1">
    <location>
        <begin position="86"/>
        <end position="106"/>
    </location>
</feature>
<feature type="transmembrane region" description="Helical" evidence="1">
    <location>
        <begin position="25"/>
        <end position="45"/>
    </location>
</feature>
<accession>A0A2H0VAB0</accession>
<keyword evidence="1" id="KW-0812">Transmembrane</keyword>
<dbReference type="AlphaFoldDB" id="A0A2H0VAB0"/>
<protein>
    <submittedName>
        <fullName evidence="2">Uncharacterized protein</fullName>
    </submittedName>
</protein>
<dbReference type="Proteomes" id="UP000229972">
    <property type="component" value="Unassembled WGS sequence"/>
</dbReference>
<dbReference type="EMBL" id="PFAL01000031">
    <property type="protein sequence ID" value="PIR95260.1"/>
    <property type="molecule type" value="Genomic_DNA"/>
</dbReference>
<keyword evidence="1" id="KW-0472">Membrane</keyword>
<evidence type="ECO:0000313" key="3">
    <source>
        <dbReference type="Proteomes" id="UP000229972"/>
    </source>
</evidence>